<evidence type="ECO:0000313" key="4">
    <source>
        <dbReference type="Proteomes" id="UP000606974"/>
    </source>
</evidence>
<gene>
    <name evidence="3" type="ORF">GJ744_005794</name>
</gene>
<feature type="region of interest" description="Disordered" evidence="1">
    <location>
        <begin position="1"/>
        <end position="24"/>
    </location>
</feature>
<feature type="transmembrane region" description="Helical" evidence="2">
    <location>
        <begin position="34"/>
        <end position="57"/>
    </location>
</feature>
<dbReference type="EMBL" id="JAACFV010000251">
    <property type="protein sequence ID" value="KAF7502448.1"/>
    <property type="molecule type" value="Genomic_DNA"/>
</dbReference>
<keyword evidence="2" id="KW-1133">Transmembrane helix</keyword>
<dbReference type="AlphaFoldDB" id="A0A8H7A5C8"/>
<sequence>MSAMDFATMDLTKTPSGPPPPGVIPNFVDPPTNAHISVIVLSIMLSLMLIFVLLRVYSNFWISHRFAISDYACILTTVGDELQSRNFANL</sequence>
<evidence type="ECO:0000313" key="3">
    <source>
        <dbReference type="EMBL" id="KAF7502448.1"/>
    </source>
</evidence>
<organism evidence="3 4">
    <name type="scientific">Endocarpon pusillum</name>
    <dbReference type="NCBI Taxonomy" id="364733"/>
    <lineage>
        <taxon>Eukaryota</taxon>
        <taxon>Fungi</taxon>
        <taxon>Dikarya</taxon>
        <taxon>Ascomycota</taxon>
        <taxon>Pezizomycotina</taxon>
        <taxon>Eurotiomycetes</taxon>
        <taxon>Chaetothyriomycetidae</taxon>
        <taxon>Verrucariales</taxon>
        <taxon>Verrucariaceae</taxon>
        <taxon>Endocarpon</taxon>
    </lineage>
</organism>
<name>A0A8H7A5C8_9EURO</name>
<protein>
    <submittedName>
        <fullName evidence="3">Uncharacterized protein</fullName>
    </submittedName>
</protein>
<proteinExistence type="predicted"/>
<keyword evidence="2" id="KW-0812">Transmembrane</keyword>
<accession>A0A8H7A5C8</accession>
<evidence type="ECO:0000256" key="1">
    <source>
        <dbReference type="SAM" id="MobiDB-lite"/>
    </source>
</evidence>
<dbReference type="Proteomes" id="UP000606974">
    <property type="component" value="Unassembled WGS sequence"/>
</dbReference>
<comment type="caution">
    <text evidence="3">The sequence shown here is derived from an EMBL/GenBank/DDBJ whole genome shotgun (WGS) entry which is preliminary data.</text>
</comment>
<keyword evidence="4" id="KW-1185">Reference proteome</keyword>
<evidence type="ECO:0000256" key="2">
    <source>
        <dbReference type="SAM" id="Phobius"/>
    </source>
</evidence>
<keyword evidence="2" id="KW-0472">Membrane</keyword>
<reference evidence="3" key="1">
    <citation type="submission" date="2020-02" db="EMBL/GenBank/DDBJ databases">
        <authorList>
            <person name="Palmer J.M."/>
        </authorList>
    </citation>
    <scope>NUCLEOTIDE SEQUENCE</scope>
    <source>
        <strain evidence="3">EPUS1.4</strain>
        <tissue evidence="3">Thallus</tissue>
    </source>
</reference>